<dbReference type="RefSeq" id="XP_002432135.1">
    <property type="nucleotide sequence ID" value="XM_002432090.1"/>
</dbReference>
<dbReference type="EMBL" id="AAZO01006937">
    <property type="status" value="NOT_ANNOTATED_CDS"/>
    <property type="molecule type" value="Genomic_DNA"/>
</dbReference>
<dbReference type="InParanoid" id="E0W191"/>
<dbReference type="PRINTS" id="PR00237">
    <property type="entry name" value="GPCRRHODOPSN"/>
</dbReference>
<dbReference type="EnsemblMetazoa" id="PHUM571090-RA">
    <property type="protein sequence ID" value="PHUM571090-PA"/>
    <property type="gene ID" value="PHUM571090"/>
</dbReference>
<comment type="similarity">
    <text evidence="2 9">Belongs to the G-protein coupled receptor 1 family.</text>
</comment>
<dbReference type="HOGENOM" id="CLU_009579_6_3_1"/>
<dbReference type="CTD" id="8234949"/>
<keyword evidence="3 9" id="KW-0812">Transmembrane</keyword>
<feature type="domain" description="G-protein coupled receptors family 1 profile" evidence="11">
    <location>
        <begin position="49"/>
        <end position="286"/>
    </location>
</feature>
<keyword evidence="5 9" id="KW-0297">G-protein coupled receptor</keyword>
<evidence type="ECO:0000256" key="4">
    <source>
        <dbReference type="ARBA" id="ARBA00022989"/>
    </source>
</evidence>
<keyword evidence="4 10" id="KW-1133">Transmembrane helix</keyword>
<dbReference type="OMA" id="MIFCSDH"/>
<dbReference type="AlphaFoldDB" id="E0W191"/>
<reference evidence="13" key="3">
    <citation type="submission" date="2021-02" db="UniProtKB">
        <authorList>
            <consortium name="EnsemblMetazoa"/>
        </authorList>
    </citation>
    <scope>IDENTIFICATION</scope>
    <source>
        <strain evidence="13">USDA</strain>
    </source>
</reference>
<dbReference type="InterPro" id="IPR000276">
    <property type="entry name" value="GPCR_Rhodpsn"/>
</dbReference>
<keyword evidence="8 9" id="KW-0807">Transducer</keyword>
<evidence type="ECO:0000256" key="3">
    <source>
        <dbReference type="ARBA" id="ARBA00022692"/>
    </source>
</evidence>
<keyword evidence="7 9" id="KW-0675">Receptor</keyword>
<evidence type="ECO:0000256" key="5">
    <source>
        <dbReference type="ARBA" id="ARBA00023040"/>
    </source>
</evidence>
<feature type="transmembrane region" description="Helical" evidence="10">
    <location>
        <begin position="201"/>
        <end position="222"/>
    </location>
</feature>
<organism>
    <name type="scientific">Pediculus humanus subsp. corporis</name>
    <name type="common">Body louse</name>
    <dbReference type="NCBI Taxonomy" id="121224"/>
    <lineage>
        <taxon>Eukaryota</taxon>
        <taxon>Metazoa</taxon>
        <taxon>Ecdysozoa</taxon>
        <taxon>Arthropoda</taxon>
        <taxon>Hexapoda</taxon>
        <taxon>Insecta</taxon>
        <taxon>Pterygota</taxon>
        <taxon>Neoptera</taxon>
        <taxon>Paraneoptera</taxon>
        <taxon>Psocodea</taxon>
        <taxon>Troctomorpha</taxon>
        <taxon>Phthiraptera</taxon>
        <taxon>Anoplura</taxon>
        <taxon>Pediculidae</taxon>
        <taxon>Pediculus</taxon>
    </lineage>
</organism>
<dbReference type="EMBL" id="DS235867">
    <property type="protein sequence ID" value="EEB19397.1"/>
    <property type="molecule type" value="Genomic_DNA"/>
</dbReference>
<proteinExistence type="inferred from homology"/>
<evidence type="ECO:0000313" key="14">
    <source>
        <dbReference type="Proteomes" id="UP000009046"/>
    </source>
</evidence>
<evidence type="ECO:0000256" key="1">
    <source>
        <dbReference type="ARBA" id="ARBA00004141"/>
    </source>
</evidence>
<accession>E0W191</accession>
<feature type="transmembrane region" description="Helical" evidence="10">
    <location>
        <begin position="269"/>
        <end position="289"/>
    </location>
</feature>
<evidence type="ECO:0000256" key="9">
    <source>
        <dbReference type="RuleBase" id="RU000688"/>
    </source>
</evidence>
<evidence type="ECO:0000313" key="12">
    <source>
        <dbReference type="EMBL" id="EEB19397.1"/>
    </source>
</evidence>
<keyword evidence="6 10" id="KW-0472">Membrane</keyword>
<evidence type="ECO:0000256" key="8">
    <source>
        <dbReference type="ARBA" id="ARBA00023224"/>
    </source>
</evidence>
<gene>
    <name evidence="13" type="primary">8234949</name>
    <name evidence="12" type="ORF">Phum_PHUM571090</name>
</gene>
<dbReference type="GO" id="GO:0004930">
    <property type="term" value="F:G protein-coupled receptor activity"/>
    <property type="evidence" value="ECO:0007669"/>
    <property type="project" value="UniProtKB-KW"/>
</dbReference>
<dbReference type="InterPro" id="IPR017452">
    <property type="entry name" value="GPCR_Rhodpsn_7TM"/>
</dbReference>
<dbReference type="CDD" id="cd15001">
    <property type="entry name" value="7tmA_GPRnna14-like"/>
    <property type="match status" value="1"/>
</dbReference>
<feature type="transmembrane region" description="Helical" evidence="10">
    <location>
        <begin position="69"/>
        <end position="88"/>
    </location>
</feature>
<dbReference type="GeneID" id="8234949"/>
<dbReference type="PROSITE" id="PS50262">
    <property type="entry name" value="G_PROTEIN_RECEP_F1_2"/>
    <property type="match status" value="1"/>
</dbReference>
<dbReference type="KEGG" id="phu:Phum_PHUM571090"/>
<dbReference type="VEuPathDB" id="VectorBase:PHUM571090"/>
<dbReference type="Proteomes" id="UP000009046">
    <property type="component" value="Unassembled WGS sequence"/>
</dbReference>
<feature type="transmembrane region" description="Helical" evidence="10">
    <location>
        <begin position="229"/>
        <end position="249"/>
    </location>
</feature>
<sequence>MFNCSSYSLPNDSVCMEQPEEMLKPWKTHPMFFEIIIIHVIIFVFGVFGNVIVIVVMAGDRKFRSATNFFLVSLAFGDLLMLCVYGPLETYTHFVIKWDETGAICKTAKFAELVSATSSVLNLLAVTLERFIVIVFPMKSQTFCTVSNMIKAVLSVWLLSLIFAFPVVLTTSTYQITFTNNVTSLTLNYCTNSGDSPDFVVYQFFIIFFIPSITMTVCYSLVIRELWVIKMLILVIILFYLCWGPRVCMDMLQKFNFIPFNQSVYKMRIIFNVMTFFHGCINPFIYSFMSKNFRGRLIKYIEKCGCLKSHWSNKTSNQTTISGSLRSQKRSYSCRSDFDGKHGRPTKIYGSFFSCETKTTDLESITNLQSTFS</sequence>
<evidence type="ECO:0000259" key="11">
    <source>
        <dbReference type="PROSITE" id="PS50262"/>
    </source>
</evidence>
<evidence type="ECO:0000256" key="10">
    <source>
        <dbReference type="SAM" id="Phobius"/>
    </source>
</evidence>
<dbReference type="PANTHER" id="PTHR24243">
    <property type="entry name" value="G-PROTEIN COUPLED RECEPTOR"/>
    <property type="match status" value="1"/>
</dbReference>
<dbReference type="GO" id="GO:0005886">
    <property type="term" value="C:plasma membrane"/>
    <property type="evidence" value="ECO:0007669"/>
    <property type="project" value="TreeGrafter"/>
</dbReference>
<reference evidence="12" key="1">
    <citation type="submission" date="2007-04" db="EMBL/GenBank/DDBJ databases">
        <title>Annotation of Pediculus humanus corporis strain USDA.</title>
        <authorList>
            <person name="Kirkness E."/>
            <person name="Hannick L."/>
            <person name="Hass B."/>
            <person name="Bruggner R."/>
            <person name="Lawson D."/>
            <person name="Bidwell S."/>
            <person name="Joardar V."/>
            <person name="Caler E."/>
            <person name="Walenz B."/>
            <person name="Inman J."/>
            <person name="Schobel S."/>
            <person name="Galinsky K."/>
            <person name="Amedeo P."/>
            <person name="Strausberg R."/>
        </authorList>
    </citation>
    <scope>NUCLEOTIDE SEQUENCE</scope>
    <source>
        <strain evidence="12">USDA</strain>
    </source>
</reference>
<dbReference type="Gene3D" id="1.20.1070.10">
    <property type="entry name" value="Rhodopsin 7-helix transmembrane proteins"/>
    <property type="match status" value="1"/>
</dbReference>
<dbReference type="Pfam" id="PF00001">
    <property type="entry name" value="7tm_1"/>
    <property type="match status" value="1"/>
</dbReference>
<keyword evidence="14" id="KW-1185">Reference proteome</keyword>
<feature type="transmembrane region" description="Helical" evidence="10">
    <location>
        <begin position="150"/>
        <end position="169"/>
    </location>
</feature>
<dbReference type="SMART" id="SM01381">
    <property type="entry name" value="7TM_GPCR_Srsx"/>
    <property type="match status" value="1"/>
</dbReference>
<dbReference type="eggNOG" id="KOG3656">
    <property type="taxonomic scope" value="Eukaryota"/>
</dbReference>
<dbReference type="OrthoDB" id="5953793at2759"/>
<protein>
    <submittedName>
        <fullName evidence="12 13">Class A rhodopsin-like G-protein coupled receptor GPRnna14, putative</fullName>
    </submittedName>
</protein>
<dbReference type="EMBL" id="AAZO01006938">
    <property type="status" value="NOT_ANNOTATED_CDS"/>
    <property type="molecule type" value="Genomic_DNA"/>
</dbReference>
<evidence type="ECO:0000313" key="13">
    <source>
        <dbReference type="EnsemblMetazoa" id="PHUM571090-PA"/>
    </source>
</evidence>
<dbReference type="SUPFAM" id="SSF81321">
    <property type="entry name" value="Family A G protein-coupled receptor-like"/>
    <property type="match status" value="1"/>
</dbReference>
<dbReference type="PROSITE" id="PS00237">
    <property type="entry name" value="G_PROTEIN_RECEP_F1_1"/>
    <property type="match status" value="1"/>
</dbReference>
<evidence type="ECO:0000256" key="6">
    <source>
        <dbReference type="ARBA" id="ARBA00023136"/>
    </source>
</evidence>
<evidence type="ECO:0000256" key="7">
    <source>
        <dbReference type="ARBA" id="ARBA00023170"/>
    </source>
</evidence>
<feature type="transmembrane region" description="Helical" evidence="10">
    <location>
        <begin position="31"/>
        <end position="57"/>
    </location>
</feature>
<dbReference type="PANTHER" id="PTHR24243:SF224">
    <property type="entry name" value="G-PROTEIN COUPLED RECEPTOR 19-RELATED"/>
    <property type="match status" value="1"/>
</dbReference>
<evidence type="ECO:0000256" key="2">
    <source>
        <dbReference type="ARBA" id="ARBA00010663"/>
    </source>
</evidence>
<reference evidence="12" key="2">
    <citation type="submission" date="2007-04" db="EMBL/GenBank/DDBJ databases">
        <title>The genome of the human body louse.</title>
        <authorList>
            <consortium name="The Human Body Louse Genome Consortium"/>
            <person name="Kirkness E."/>
            <person name="Walenz B."/>
            <person name="Hass B."/>
            <person name="Bruggner R."/>
            <person name="Strausberg R."/>
        </authorList>
    </citation>
    <scope>NUCLEOTIDE SEQUENCE</scope>
    <source>
        <strain evidence="12">USDA</strain>
    </source>
</reference>
<feature type="transmembrane region" description="Helical" evidence="10">
    <location>
        <begin position="120"/>
        <end position="138"/>
    </location>
</feature>
<name>E0W191_PEDHC</name>
<comment type="subcellular location">
    <subcellularLocation>
        <location evidence="1">Membrane</location>
        <topology evidence="1">Multi-pass membrane protein</topology>
    </subcellularLocation>
</comment>